<feature type="compositionally biased region" description="Pro residues" evidence="1">
    <location>
        <begin position="105"/>
        <end position="119"/>
    </location>
</feature>
<sequence>MGSNTVQMQKPKRVPPPKVKRVTTGPVLARNIRATAVVKKHAAVVQPPLPQPCPASPAASLSAMSPLGPSQLAPTINSSHMAASTDTSGALSTDASLTAAGIDPPVAPTTPPSSPPLPPTLPQPLTLTRIPLDHSDELQRAIQLAHDETYIIPPGPMKRMDILVQRERFRLNPDLFWLGAGYTKLPDGRWEKVRAARRV</sequence>
<feature type="compositionally biased region" description="Basic residues" evidence="1">
    <location>
        <begin position="10"/>
        <end position="21"/>
    </location>
</feature>
<feature type="region of interest" description="Disordered" evidence="1">
    <location>
        <begin position="46"/>
        <end position="75"/>
    </location>
</feature>
<feature type="compositionally biased region" description="Low complexity" evidence="1">
    <location>
        <begin position="56"/>
        <end position="70"/>
    </location>
</feature>
<accession>A0A3N4HGA0</accession>
<evidence type="ECO:0000313" key="2">
    <source>
        <dbReference type="EMBL" id="RPA72136.1"/>
    </source>
</evidence>
<gene>
    <name evidence="3" type="ORF">BJ508DRAFT_303256</name>
    <name evidence="2" type="ORF">BJ508DRAFT_315013</name>
</gene>
<evidence type="ECO:0000256" key="1">
    <source>
        <dbReference type="SAM" id="MobiDB-lite"/>
    </source>
</evidence>
<feature type="region of interest" description="Disordered" evidence="1">
    <location>
        <begin position="99"/>
        <end position="119"/>
    </location>
</feature>
<proteinExistence type="predicted"/>
<protein>
    <submittedName>
        <fullName evidence="2">Uncharacterized protein</fullName>
    </submittedName>
</protein>
<evidence type="ECO:0000313" key="3">
    <source>
        <dbReference type="EMBL" id="RPA85228.1"/>
    </source>
</evidence>
<evidence type="ECO:0000313" key="4">
    <source>
        <dbReference type="Proteomes" id="UP000275078"/>
    </source>
</evidence>
<dbReference type="EMBL" id="ML119878">
    <property type="protein sequence ID" value="RPA72136.1"/>
    <property type="molecule type" value="Genomic_DNA"/>
</dbReference>
<dbReference type="AlphaFoldDB" id="A0A3N4HGA0"/>
<dbReference type="EMBL" id="ML119655">
    <property type="protein sequence ID" value="RPA85228.1"/>
    <property type="molecule type" value="Genomic_DNA"/>
</dbReference>
<name>A0A3N4HGA0_ASCIM</name>
<reference evidence="2 4" key="1">
    <citation type="journal article" date="2018" name="Nat. Ecol. Evol.">
        <title>Pezizomycetes genomes reveal the molecular basis of ectomycorrhizal truffle lifestyle.</title>
        <authorList>
            <person name="Murat C."/>
            <person name="Payen T."/>
            <person name="Noel B."/>
            <person name="Kuo A."/>
            <person name="Morin E."/>
            <person name="Chen J."/>
            <person name="Kohler A."/>
            <person name="Krizsan K."/>
            <person name="Balestrini R."/>
            <person name="Da Silva C."/>
            <person name="Montanini B."/>
            <person name="Hainaut M."/>
            <person name="Levati E."/>
            <person name="Barry K.W."/>
            <person name="Belfiori B."/>
            <person name="Cichocki N."/>
            <person name="Clum A."/>
            <person name="Dockter R.B."/>
            <person name="Fauchery L."/>
            <person name="Guy J."/>
            <person name="Iotti M."/>
            <person name="Le Tacon F."/>
            <person name="Lindquist E.A."/>
            <person name="Lipzen A."/>
            <person name="Malagnac F."/>
            <person name="Mello A."/>
            <person name="Molinier V."/>
            <person name="Miyauchi S."/>
            <person name="Poulain J."/>
            <person name="Riccioni C."/>
            <person name="Rubini A."/>
            <person name="Sitrit Y."/>
            <person name="Splivallo R."/>
            <person name="Traeger S."/>
            <person name="Wang M."/>
            <person name="Zifcakova L."/>
            <person name="Wipf D."/>
            <person name="Zambonelli A."/>
            <person name="Paolocci F."/>
            <person name="Nowrousian M."/>
            <person name="Ottonello S."/>
            <person name="Baldrian P."/>
            <person name="Spatafora J.W."/>
            <person name="Henrissat B."/>
            <person name="Nagy L.G."/>
            <person name="Aury J.M."/>
            <person name="Wincker P."/>
            <person name="Grigoriev I.V."/>
            <person name="Bonfante P."/>
            <person name="Martin F.M."/>
        </authorList>
    </citation>
    <scope>NUCLEOTIDE SEQUENCE [LARGE SCALE GENOMIC DNA]</scope>
    <source>
        <strain evidence="2 4">RN42</strain>
    </source>
</reference>
<feature type="region of interest" description="Disordered" evidence="1">
    <location>
        <begin position="1"/>
        <end position="25"/>
    </location>
</feature>
<organism evidence="2 4">
    <name type="scientific">Ascobolus immersus RN42</name>
    <dbReference type="NCBI Taxonomy" id="1160509"/>
    <lineage>
        <taxon>Eukaryota</taxon>
        <taxon>Fungi</taxon>
        <taxon>Dikarya</taxon>
        <taxon>Ascomycota</taxon>
        <taxon>Pezizomycotina</taxon>
        <taxon>Pezizomycetes</taxon>
        <taxon>Pezizales</taxon>
        <taxon>Ascobolaceae</taxon>
        <taxon>Ascobolus</taxon>
    </lineage>
</organism>
<dbReference type="Proteomes" id="UP000275078">
    <property type="component" value="Unassembled WGS sequence"/>
</dbReference>
<keyword evidence="4" id="KW-1185">Reference proteome</keyword>